<feature type="domain" description="NAD(P)-binding" evidence="1">
    <location>
        <begin position="2"/>
        <end position="71"/>
    </location>
</feature>
<sequence>YKNYGLKIIRTRAFNITGPGEREDFVCSNFARQIALIEKGKQKPTIYVGNLNAKRDFVDVRDVVQSETRSMHELCRKNLKANKRYFLK</sequence>
<dbReference type="InterPro" id="IPR036291">
    <property type="entry name" value="NAD(P)-bd_dom_sf"/>
</dbReference>
<name>X1L8I3_9ZZZZ</name>
<dbReference type="InterPro" id="IPR016040">
    <property type="entry name" value="NAD(P)-bd_dom"/>
</dbReference>
<gene>
    <name evidence="2" type="ORF">S06H3_18538</name>
</gene>
<dbReference type="SUPFAM" id="SSF51735">
    <property type="entry name" value="NAD(P)-binding Rossmann-fold domains"/>
    <property type="match status" value="1"/>
</dbReference>
<feature type="non-terminal residue" evidence="2">
    <location>
        <position position="1"/>
    </location>
</feature>
<organism evidence="2">
    <name type="scientific">marine sediment metagenome</name>
    <dbReference type="NCBI Taxonomy" id="412755"/>
    <lineage>
        <taxon>unclassified sequences</taxon>
        <taxon>metagenomes</taxon>
        <taxon>ecological metagenomes</taxon>
    </lineage>
</organism>
<evidence type="ECO:0000259" key="1">
    <source>
        <dbReference type="Pfam" id="PF16363"/>
    </source>
</evidence>
<comment type="caution">
    <text evidence="2">The sequence shown here is derived from an EMBL/GenBank/DDBJ whole genome shotgun (WGS) entry which is preliminary data.</text>
</comment>
<protein>
    <recommendedName>
        <fullName evidence="1">NAD(P)-binding domain-containing protein</fullName>
    </recommendedName>
</protein>
<reference evidence="2" key="1">
    <citation type="journal article" date="2014" name="Front. Microbiol.">
        <title>High frequency of phylogenetically diverse reductive dehalogenase-homologous genes in deep subseafloor sedimentary metagenomes.</title>
        <authorList>
            <person name="Kawai M."/>
            <person name="Futagami T."/>
            <person name="Toyoda A."/>
            <person name="Takaki Y."/>
            <person name="Nishi S."/>
            <person name="Hori S."/>
            <person name="Arai W."/>
            <person name="Tsubouchi T."/>
            <person name="Morono Y."/>
            <person name="Uchiyama I."/>
            <person name="Ito T."/>
            <person name="Fujiyama A."/>
            <person name="Inagaki F."/>
            <person name="Takami H."/>
        </authorList>
    </citation>
    <scope>NUCLEOTIDE SEQUENCE</scope>
    <source>
        <strain evidence="2">Expedition CK06-06</strain>
    </source>
</reference>
<proteinExistence type="predicted"/>
<dbReference type="EMBL" id="BARV01009389">
    <property type="protein sequence ID" value="GAI15627.1"/>
    <property type="molecule type" value="Genomic_DNA"/>
</dbReference>
<dbReference type="Pfam" id="PF16363">
    <property type="entry name" value="GDP_Man_Dehyd"/>
    <property type="match status" value="1"/>
</dbReference>
<accession>X1L8I3</accession>
<dbReference type="Gene3D" id="3.90.25.10">
    <property type="entry name" value="UDP-galactose 4-epimerase, domain 1"/>
    <property type="match status" value="1"/>
</dbReference>
<dbReference type="AlphaFoldDB" id="X1L8I3"/>
<evidence type="ECO:0000313" key="2">
    <source>
        <dbReference type="EMBL" id="GAI15627.1"/>
    </source>
</evidence>